<name>A0A317DKX4_9ACTN</name>
<organism evidence="2 3">
    <name type="scientific">Micromonospora sicca</name>
    <dbReference type="NCBI Taxonomy" id="2202420"/>
    <lineage>
        <taxon>Bacteria</taxon>
        <taxon>Bacillati</taxon>
        <taxon>Actinomycetota</taxon>
        <taxon>Actinomycetes</taxon>
        <taxon>Micromonosporales</taxon>
        <taxon>Micromonosporaceae</taxon>
        <taxon>Micromonospora</taxon>
    </lineage>
</organism>
<dbReference type="EMBL" id="QGKS01000235">
    <property type="protein sequence ID" value="PWR14406.1"/>
    <property type="molecule type" value="Genomic_DNA"/>
</dbReference>
<dbReference type="OrthoDB" id="5140156at2"/>
<dbReference type="Gene3D" id="1.25.40.10">
    <property type="entry name" value="Tetratricopeptide repeat domain"/>
    <property type="match status" value="1"/>
</dbReference>
<dbReference type="SUPFAM" id="SSF48452">
    <property type="entry name" value="TPR-like"/>
    <property type="match status" value="1"/>
</dbReference>
<dbReference type="AlphaFoldDB" id="A0A317DKX4"/>
<feature type="domain" description="PIN" evidence="1">
    <location>
        <begin position="859"/>
        <end position="993"/>
    </location>
</feature>
<dbReference type="InterPro" id="IPR048987">
    <property type="entry name" value="PIN-TPR-GreABC"/>
</dbReference>
<proteinExistence type="predicted"/>
<dbReference type="Proteomes" id="UP000246050">
    <property type="component" value="Unassembled WGS sequence"/>
</dbReference>
<sequence length="1203" mass="130628">MEPTVSAGLIKALGSAAAPVSRLISRRTVRLRVAWTVGRQARKKGICVKTRELRKWMVLPEVQSQLARGGAAVADEVLDGLAALLGGSGDQRRSDAEQVLVLVLAAFVRAHDPATASAIAGEWQAEHTRAAASSTRAAVEDNTRSILSRMSATNVFGDQVTMLQPWRRDRAIEIRDFWPDVEKLVQVIVTADDRGAVLRQWCEQPPDWFADAPVEVICWLAELASDYSQNPTAARLFGIAVERGAYPAGYWKARQAMCLPEDASADAGEILVGAAREHTLAQGLLFVHREDWDQAIDVLSAWLTSSHADEAMRLQLLARLHARAGDINRGVKFALAAADIEGASGSALYAAELLLYRARYGETVNRLADTERAAALAIKARNVRRSWHGDSVAAIRVAVKAYVLGGKVAQARTLIEQQPDGDAWPQEVTDPRLRREQAELLAATGEYDRARALAAELDIPFVVAEIEAVELTGTAENAVAAAAWQSALAAAESSADFLVAVRGLAQVGGELPDLAEVEQEHPELVREIRTVQRAMGAQGGTIEALRAGATDYFALAVLLAERYGQDGEHLLAAEVLQEAAYRWNDPGLMLTSARHLRAAGDPEAAKRAAERALTMGGAEWAGQFDTRALIFEIHTDEGSWDLAIEQARNLVTLDPDAANARWALVHALVRRGDSDGAWNALTPDGDPVAPRDRHDAMTWIGLLARRDTSTQFVPRALSTMARWPDDEQLLGVFIAQIFFGLRQQELSTTDEDIAALHTAMFDYTERFPESTVFRRMPVSEDDPLGSLAPDLRARYESLSEAIEELDKAKLPLGMLATVFDSSYTEASLKRGTGFVNAHAPAGEMHGRAAAAAAWNKVAVIDVTAAHTLALLDPHLRSQLISGFAQLRATDETYRDAVRGQESLGLRSTMSTGWDPDAGRPTVTVIEQSVADSLAEQATTVCSILHQAARRPWTRFTTFPDADRKFEWLSSLDMAAAEHIPFWCDDHRLRLIAAGMGVATFGTVDLIRHLQTQGQISREIRAAAEAVLLTNYFTDLGFDRATFDLAAAMDGRVPRGVAFALTRPATWTHPAAVIDFVLAMLAHAATAGPDQVEGWVSATAIGLVRITTDDGSAGANLRVLLSRCMAEPWMNADRLPAVLRGVRAGIAERRLVTDPFEAVATSVYRNLVTGHGHAFAMSMMMALVALSSESDKATTSRVVLTYRD</sequence>
<protein>
    <recommendedName>
        <fullName evidence="1">PIN domain-containing protein</fullName>
    </recommendedName>
</protein>
<gene>
    <name evidence="2" type="ORF">DKT69_16610</name>
</gene>
<evidence type="ECO:0000313" key="3">
    <source>
        <dbReference type="Proteomes" id="UP000246050"/>
    </source>
</evidence>
<reference evidence="2 3" key="1">
    <citation type="submission" date="2018-05" db="EMBL/GenBank/DDBJ databases">
        <title>Micromonosporas from Atacama Desert.</title>
        <authorList>
            <person name="Carro L."/>
            <person name="Golinska P."/>
            <person name="Klenk H.-P."/>
            <person name="Goodfellow M."/>
        </authorList>
    </citation>
    <scope>NUCLEOTIDE SEQUENCE [LARGE SCALE GENOMIC DNA]</scope>
    <source>
        <strain evidence="2 3">4G51</strain>
    </source>
</reference>
<evidence type="ECO:0000313" key="2">
    <source>
        <dbReference type="EMBL" id="PWR14406.1"/>
    </source>
</evidence>
<comment type="caution">
    <text evidence="2">The sequence shown here is derived from an EMBL/GenBank/DDBJ whole genome shotgun (WGS) entry which is preliminary data.</text>
</comment>
<dbReference type="RefSeq" id="WP_109802449.1">
    <property type="nucleotide sequence ID" value="NZ_QGKS01000235.1"/>
</dbReference>
<accession>A0A317DKX4</accession>
<dbReference type="Pfam" id="PF20698">
    <property type="entry name" value="PIN-TPR-GreABC"/>
    <property type="match status" value="1"/>
</dbReference>
<dbReference type="InterPro" id="IPR011990">
    <property type="entry name" value="TPR-like_helical_dom_sf"/>
</dbReference>
<evidence type="ECO:0000259" key="1">
    <source>
        <dbReference type="Pfam" id="PF20698"/>
    </source>
</evidence>